<dbReference type="InterPro" id="IPR011330">
    <property type="entry name" value="Glyco_hydro/deAcase_b/a-brl"/>
</dbReference>
<name>A0A916XMC5_9HYPH</name>
<evidence type="ECO:0000256" key="1">
    <source>
        <dbReference type="ARBA" id="ARBA00003236"/>
    </source>
</evidence>
<dbReference type="Gene3D" id="3.20.20.370">
    <property type="entry name" value="Glycoside hydrolase/deacetylase"/>
    <property type="match status" value="1"/>
</dbReference>
<dbReference type="EMBL" id="BMGG01000009">
    <property type="protein sequence ID" value="GGC83705.1"/>
    <property type="molecule type" value="Genomic_DNA"/>
</dbReference>
<feature type="domain" description="NodB homology" evidence="5">
    <location>
        <begin position="23"/>
        <end position="223"/>
    </location>
</feature>
<comment type="similarity">
    <text evidence="2">Belongs to the polysaccharide deacetylase family.</text>
</comment>
<sequence length="223" mass="23638">MPAALGKLEAPPLRLSDVAGKPKRVALTLDACRGQFDLRIANVLVAEKVPTTIFATALWIRSNPRGLQLLLDHPELFVIENHGEHHHAPILKPGEVYGVPTVATPVGLKAEVENGAAAVRQATGRQPVWYRGATALYSPDAITAISKMGFAVAGFSINGDQGASLPAPSVARNLRGAQARDVIIGHINKPDHTAGLGIVEGIRALRQGGTEFVHLDNPDTSVR</sequence>
<protein>
    <recommendedName>
        <fullName evidence="3">Chitooligosaccharide deacetylase</fullName>
    </recommendedName>
    <alternativeName>
        <fullName evidence="4">Nodulation protein B</fullName>
    </alternativeName>
</protein>
<dbReference type="AlphaFoldDB" id="A0A916XMC5"/>
<evidence type="ECO:0000256" key="3">
    <source>
        <dbReference type="ARBA" id="ARBA00020071"/>
    </source>
</evidence>
<reference evidence="6" key="1">
    <citation type="journal article" date="2014" name="Int. J. Syst. Evol. Microbiol.">
        <title>Complete genome sequence of Corynebacterium casei LMG S-19264T (=DSM 44701T), isolated from a smear-ripened cheese.</title>
        <authorList>
            <consortium name="US DOE Joint Genome Institute (JGI-PGF)"/>
            <person name="Walter F."/>
            <person name="Albersmeier A."/>
            <person name="Kalinowski J."/>
            <person name="Ruckert C."/>
        </authorList>
    </citation>
    <scope>NUCLEOTIDE SEQUENCE</scope>
    <source>
        <strain evidence="6">CGMCC 1.12919</strain>
    </source>
</reference>
<dbReference type="InterPro" id="IPR002509">
    <property type="entry name" value="NODB_dom"/>
</dbReference>
<dbReference type="SUPFAM" id="SSF88713">
    <property type="entry name" value="Glycoside hydrolase/deacetylase"/>
    <property type="match status" value="1"/>
</dbReference>
<proteinExistence type="inferred from homology"/>
<gene>
    <name evidence="6" type="ORF">GCM10010994_46990</name>
</gene>
<reference evidence="6" key="2">
    <citation type="submission" date="2020-09" db="EMBL/GenBank/DDBJ databases">
        <authorList>
            <person name="Sun Q."/>
            <person name="Zhou Y."/>
        </authorList>
    </citation>
    <scope>NUCLEOTIDE SEQUENCE</scope>
    <source>
        <strain evidence="6">CGMCC 1.12919</strain>
    </source>
</reference>
<dbReference type="Pfam" id="PF01522">
    <property type="entry name" value="Polysacc_deac_1"/>
    <property type="match status" value="1"/>
</dbReference>
<keyword evidence="7" id="KW-1185">Reference proteome</keyword>
<evidence type="ECO:0000313" key="7">
    <source>
        <dbReference type="Proteomes" id="UP000637002"/>
    </source>
</evidence>
<dbReference type="Proteomes" id="UP000637002">
    <property type="component" value="Unassembled WGS sequence"/>
</dbReference>
<evidence type="ECO:0000313" key="6">
    <source>
        <dbReference type="EMBL" id="GGC83705.1"/>
    </source>
</evidence>
<accession>A0A916XMC5</accession>
<comment type="function">
    <text evidence="1">Is involved in generating a small heat-stable compound (Nod), an acylated oligomer of N-acetylglucosamine, that stimulates mitosis in various plant protoplasts.</text>
</comment>
<comment type="caution">
    <text evidence="6">The sequence shown here is derived from an EMBL/GenBank/DDBJ whole genome shotgun (WGS) entry which is preliminary data.</text>
</comment>
<dbReference type="PROSITE" id="PS51677">
    <property type="entry name" value="NODB"/>
    <property type="match status" value="1"/>
</dbReference>
<evidence type="ECO:0000259" key="5">
    <source>
        <dbReference type="PROSITE" id="PS51677"/>
    </source>
</evidence>
<dbReference type="GO" id="GO:0016810">
    <property type="term" value="F:hydrolase activity, acting on carbon-nitrogen (but not peptide) bonds"/>
    <property type="evidence" value="ECO:0007669"/>
    <property type="project" value="InterPro"/>
</dbReference>
<dbReference type="GO" id="GO:0005975">
    <property type="term" value="P:carbohydrate metabolic process"/>
    <property type="evidence" value="ECO:0007669"/>
    <property type="project" value="InterPro"/>
</dbReference>
<organism evidence="6 7">
    <name type="scientific">Chelatococcus reniformis</name>
    <dbReference type="NCBI Taxonomy" id="1494448"/>
    <lineage>
        <taxon>Bacteria</taxon>
        <taxon>Pseudomonadati</taxon>
        <taxon>Pseudomonadota</taxon>
        <taxon>Alphaproteobacteria</taxon>
        <taxon>Hyphomicrobiales</taxon>
        <taxon>Chelatococcaceae</taxon>
        <taxon>Chelatococcus</taxon>
    </lineage>
</organism>
<evidence type="ECO:0000256" key="4">
    <source>
        <dbReference type="ARBA" id="ARBA00032976"/>
    </source>
</evidence>
<evidence type="ECO:0000256" key="2">
    <source>
        <dbReference type="ARBA" id="ARBA00010973"/>
    </source>
</evidence>